<dbReference type="InterPro" id="IPR041413">
    <property type="entry name" value="MLTR_LBD"/>
</dbReference>
<dbReference type="PROSITE" id="PS50943">
    <property type="entry name" value="HTH_CROC1"/>
    <property type="match status" value="1"/>
</dbReference>
<evidence type="ECO:0000313" key="3">
    <source>
        <dbReference type="EMBL" id="MDX3038859.1"/>
    </source>
</evidence>
<dbReference type="Proteomes" id="UP001282474">
    <property type="component" value="Unassembled WGS sequence"/>
</dbReference>
<dbReference type="CDD" id="cd00093">
    <property type="entry name" value="HTH_XRE"/>
    <property type="match status" value="1"/>
</dbReference>
<dbReference type="SUPFAM" id="SSF47413">
    <property type="entry name" value="lambda repressor-like DNA-binding domains"/>
    <property type="match status" value="1"/>
</dbReference>
<name>A0ABU4MN22_9ACTN</name>
<comment type="caution">
    <text evidence="3">The sequence shown here is derived from an EMBL/GenBank/DDBJ whole genome shotgun (WGS) entry which is preliminary data.</text>
</comment>
<feature type="domain" description="HTH cro/C1-type" evidence="2">
    <location>
        <begin position="43"/>
        <end position="89"/>
    </location>
</feature>
<dbReference type="InterPro" id="IPR001387">
    <property type="entry name" value="Cro/C1-type_HTH"/>
</dbReference>
<dbReference type="PANTHER" id="PTHR35010">
    <property type="entry name" value="BLL4672 PROTEIN-RELATED"/>
    <property type="match status" value="1"/>
</dbReference>
<feature type="region of interest" description="Disordered" evidence="1">
    <location>
        <begin position="22"/>
        <end position="42"/>
    </location>
</feature>
<proteinExistence type="predicted"/>
<dbReference type="Gene3D" id="1.10.260.40">
    <property type="entry name" value="lambda repressor-like DNA-binding domains"/>
    <property type="match status" value="1"/>
</dbReference>
<evidence type="ECO:0000259" key="2">
    <source>
        <dbReference type="PROSITE" id="PS50943"/>
    </source>
</evidence>
<keyword evidence="4" id="KW-1185">Reference proteome</keyword>
<reference evidence="3 4" key="1">
    <citation type="journal article" date="2023" name="Microb. Genom.">
        <title>Mesoterricola silvestris gen. nov., sp. nov., Mesoterricola sediminis sp. nov., Geothrix oryzae sp. nov., Geothrix edaphica sp. nov., Geothrix rubra sp. nov., and Geothrix limicola sp. nov., six novel members of Acidobacteriota isolated from soils.</title>
        <authorList>
            <person name="Weisberg A.J."/>
            <person name="Pearce E."/>
            <person name="Kramer C.G."/>
            <person name="Chang J.H."/>
            <person name="Clarke C.R."/>
        </authorList>
    </citation>
    <scope>NUCLEOTIDE SEQUENCE [LARGE SCALE GENOMIC DNA]</scope>
    <source>
        <strain evidence="3 4">NE20-4-1</strain>
    </source>
</reference>
<sequence>MLGSMTSDVALNELGEFLKKRRSKLSPPTVGLPSTSRPRRVEGLRREEVAQLASISTDYYTRIEQGRMQASAPVLDTIARVLHLDDDERGYLFQLAGRTTLRTRRHGRQKVQPQLQRVLEDLTSVPAMVQGRRGDILAWNALAAALVTDFSRIPEKHRNYPRILFTEPAMRTLYADWKTAAQVTVAQLRMEAAKYPEDPRLIALVGELSLRDQEFARWWGNYRVAARTVGTKTLIHPVVGEVTLDRDTLTANTDPDQYMTVWTAAPGSPAHDRLRILASWAADQNLPASSGWEA</sequence>
<gene>
    <name evidence="3" type="ORF">PV383_16990</name>
</gene>
<accession>A0ABU4MN22</accession>
<dbReference type="InterPro" id="IPR010982">
    <property type="entry name" value="Lambda_DNA-bd_dom_sf"/>
</dbReference>
<dbReference type="SMART" id="SM00530">
    <property type="entry name" value="HTH_XRE"/>
    <property type="match status" value="1"/>
</dbReference>
<protein>
    <submittedName>
        <fullName evidence="3">Helix-turn-helix domain-containing protein</fullName>
    </submittedName>
</protein>
<dbReference type="Pfam" id="PF17765">
    <property type="entry name" value="MLTR_LBD"/>
    <property type="match status" value="1"/>
</dbReference>
<evidence type="ECO:0000313" key="4">
    <source>
        <dbReference type="Proteomes" id="UP001282474"/>
    </source>
</evidence>
<dbReference type="EMBL" id="JARAWJ010000011">
    <property type="protein sequence ID" value="MDX3038859.1"/>
    <property type="molecule type" value="Genomic_DNA"/>
</dbReference>
<organism evidence="3 4">
    <name type="scientific">Streptomyces caniscabiei</name>
    <dbReference type="NCBI Taxonomy" id="2746961"/>
    <lineage>
        <taxon>Bacteria</taxon>
        <taxon>Bacillati</taxon>
        <taxon>Actinomycetota</taxon>
        <taxon>Actinomycetes</taxon>
        <taxon>Kitasatosporales</taxon>
        <taxon>Streptomycetaceae</taxon>
        <taxon>Streptomyces</taxon>
    </lineage>
</organism>
<dbReference type="PANTHER" id="PTHR35010:SF2">
    <property type="entry name" value="BLL4672 PROTEIN"/>
    <property type="match status" value="1"/>
</dbReference>
<evidence type="ECO:0000256" key="1">
    <source>
        <dbReference type="SAM" id="MobiDB-lite"/>
    </source>
</evidence>
<dbReference type="Gene3D" id="3.30.450.180">
    <property type="match status" value="1"/>
</dbReference>
<dbReference type="Pfam" id="PF13560">
    <property type="entry name" value="HTH_31"/>
    <property type="match status" value="1"/>
</dbReference>